<dbReference type="SUPFAM" id="SSF55031">
    <property type="entry name" value="Bacterial exopeptidase dimerisation domain"/>
    <property type="match status" value="1"/>
</dbReference>
<sequence>MTLVEKIKALSKENFSQTVKIRRHLHQNPELSFEEFETAKFIAKTLKELEIPFQEGVAGTGLLALIKGKNPDKKTIALRADMDALPILEKNDVDYKSKNEGVMHACGHDVHTSSLLSAAAILNKLTDDFEGTIKLIFQPAEEKAPGGASLMIKEGVLENPKVEAILGQHVAPNIPVGKIGFREGMYMASTDEIYIKVIGKGGHGAAPHQTIDPVVIASHIIVGLQQIISRNRNPAFPSVLTFGRFIADGVTNVIPGEVNIEGTYRCMDEDWRAEGLQKMEKMAVGMAEAMGAECVFYVEKGYPFLKNNPEVTKRARQGAAEYVGAENIVDLDLWMGGEDFAYYSQKADACFYRLGTRNEEKGIVSGVHTPTFDIDENALEIGPGLMAYLAIKELAC</sequence>
<dbReference type="PANTHER" id="PTHR11014:SF63">
    <property type="entry name" value="METALLOPEPTIDASE, PUTATIVE (AFU_ORTHOLOGUE AFUA_6G09600)-RELATED"/>
    <property type="match status" value="1"/>
</dbReference>
<dbReference type="Pfam" id="PF01546">
    <property type="entry name" value="Peptidase_M20"/>
    <property type="match status" value="1"/>
</dbReference>
<dbReference type="SUPFAM" id="SSF53187">
    <property type="entry name" value="Zn-dependent exopeptidases"/>
    <property type="match status" value="1"/>
</dbReference>
<dbReference type="InterPro" id="IPR011650">
    <property type="entry name" value="Peptidase_M20_dimer"/>
</dbReference>
<comment type="caution">
    <text evidence="3">The sequence shown here is derived from an EMBL/GenBank/DDBJ whole genome shotgun (WGS) entry which is preliminary data.</text>
</comment>
<dbReference type="InterPro" id="IPR017439">
    <property type="entry name" value="Amidohydrolase"/>
</dbReference>
<accession>A0ABV7YT02</accession>
<proteinExistence type="predicted"/>
<dbReference type="PIRSF" id="PIRSF005962">
    <property type="entry name" value="Pept_M20D_amidohydro"/>
    <property type="match status" value="1"/>
</dbReference>
<keyword evidence="1" id="KW-0378">Hydrolase</keyword>
<feature type="domain" description="Peptidase M20 dimerisation" evidence="2">
    <location>
        <begin position="195"/>
        <end position="282"/>
    </location>
</feature>
<name>A0ABV7YT02_9BACT</name>
<dbReference type="Pfam" id="PF07687">
    <property type="entry name" value="M20_dimer"/>
    <property type="match status" value="1"/>
</dbReference>
<evidence type="ECO:0000313" key="4">
    <source>
        <dbReference type="Proteomes" id="UP001595616"/>
    </source>
</evidence>
<dbReference type="InterPro" id="IPR002933">
    <property type="entry name" value="Peptidase_M20"/>
</dbReference>
<evidence type="ECO:0000256" key="1">
    <source>
        <dbReference type="ARBA" id="ARBA00022801"/>
    </source>
</evidence>
<dbReference type="Gene3D" id="3.40.630.10">
    <property type="entry name" value="Zn peptidases"/>
    <property type="match status" value="1"/>
</dbReference>
<dbReference type="NCBIfam" id="TIGR01891">
    <property type="entry name" value="amidohydrolases"/>
    <property type="match status" value="1"/>
</dbReference>
<dbReference type="PANTHER" id="PTHR11014">
    <property type="entry name" value="PEPTIDASE M20 FAMILY MEMBER"/>
    <property type="match status" value="1"/>
</dbReference>
<dbReference type="Gene3D" id="3.30.70.360">
    <property type="match status" value="1"/>
</dbReference>
<reference evidence="4" key="1">
    <citation type="journal article" date="2019" name="Int. J. Syst. Evol. Microbiol.">
        <title>The Global Catalogue of Microorganisms (GCM) 10K type strain sequencing project: providing services to taxonomists for standard genome sequencing and annotation.</title>
        <authorList>
            <consortium name="The Broad Institute Genomics Platform"/>
            <consortium name="The Broad Institute Genome Sequencing Center for Infectious Disease"/>
            <person name="Wu L."/>
            <person name="Ma J."/>
        </authorList>
    </citation>
    <scope>NUCLEOTIDE SEQUENCE [LARGE SCALE GENOMIC DNA]</scope>
    <source>
        <strain evidence="4">CECT 7956</strain>
    </source>
</reference>
<gene>
    <name evidence="3" type="ORF">ACFOOI_00755</name>
</gene>
<protein>
    <submittedName>
        <fullName evidence="3">M20 family metallopeptidase</fullName>
    </submittedName>
</protein>
<evidence type="ECO:0000259" key="2">
    <source>
        <dbReference type="Pfam" id="PF07687"/>
    </source>
</evidence>
<dbReference type="CDD" id="cd03886">
    <property type="entry name" value="M20_Acy1"/>
    <property type="match status" value="1"/>
</dbReference>
<keyword evidence="4" id="KW-1185">Reference proteome</keyword>
<organism evidence="3 4">
    <name type="scientific">Lacihabitans lacunae</name>
    <dbReference type="NCBI Taxonomy" id="1028214"/>
    <lineage>
        <taxon>Bacteria</taxon>
        <taxon>Pseudomonadati</taxon>
        <taxon>Bacteroidota</taxon>
        <taxon>Cytophagia</taxon>
        <taxon>Cytophagales</taxon>
        <taxon>Leadbetterellaceae</taxon>
        <taxon>Lacihabitans</taxon>
    </lineage>
</organism>
<dbReference type="EMBL" id="JBHRYQ010000001">
    <property type="protein sequence ID" value="MFC3809167.1"/>
    <property type="molecule type" value="Genomic_DNA"/>
</dbReference>
<dbReference type="Proteomes" id="UP001595616">
    <property type="component" value="Unassembled WGS sequence"/>
</dbReference>
<dbReference type="RefSeq" id="WP_379833853.1">
    <property type="nucleotide sequence ID" value="NZ_JBHRYQ010000001.1"/>
</dbReference>
<dbReference type="InterPro" id="IPR036264">
    <property type="entry name" value="Bact_exopeptidase_dim_dom"/>
</dbReference>
<evidence type="ECO:0000313" key="3">
    <source>
        <dbReference type="EMBL" id="MFC3809167.1"/>
    </source>
</evidence>